<dbReference type="PANTHER" id="PTHR46082">
    <property type="entry name" value="ATP/GTP-BINDING PROTEIN-RELATED"/>
    <property type="match status" value="1"/>
</dbReference>
<dbReference type="AlphaFoldDB" id="A0A4Q4MIX2"/>
<proteinExistence type="predicted"/>
<gene>
    <name evidence="4" type="ORF">AA0117_g13357</name>
</gene>
<dbReference type="InterPro" id="IPR002182">
    <property type="entry name" value="NB-ARC"/>
</dbReference>
<name>A0A4Q4MIX2_ALTAL</name>
<dbReference type="Gene3D" id="3.40.50.300">
    <property type="entry name" value="P-loop containing nucleotide triphosphate hydrolases"/>
    <property type="match status" value="1"/>
</dbReference>
<comment type="caution">
    <text evidence="4">The sequence shown here is derived from an EMBL/GenBank/DDBJ whole genome shotgun (WGS) entry which is preliminary data.</text>
</comment>
<dbReference type="SUPFAM" id="SSF52540">
    <property type="entry name" value="P-loop containing nucleoside triphosphate hydrolases"/>
    <property type="match status" value="1"/>
</dbReference>
<dbReference type="Pfam" id="PF13424">
    <property type="entry name" value="TPR_12"/>
    <property type="match status" value="4"/>
</dbReference>
<feature type="domain" description="Nucleoside phosphorylase" evidence="3">
    <location>
        <begin position="12"/>
        <end position="299"/>
    </location>
</feature>
<dbReference type="InterPro" id="IPR027417">
    <property type="entry name" value="P-loop_NTPase"/>
</dbReference>
<evidence type="ECO:0000259" key="2">
    <source>
        <dbReference type="Pfam" id="PF00931"/>
    </source>
</evidence>
<dbReference type="Pfam" id="PF00931">
    <property type="entry name" value="NB-ARC"/>
    <property type="match status" value="1"/>
</dbReference>
<dbReference type="GO" id="GO:0009116">
    <property type="term" value="P:nucleoside metabolic process"/>
    <property type="evidence" value="ECO:0007669"/>
    <property type="project" value="InterPro"/>
</dbReference>
<sequence length="1242" mass="137142">MARPLRREDYTVGWVCALPVELAAAQEMLDEEHDTPRYDAHDTNLYTCGRVGEHNVVIACLPEGQTGTSSAAAVAAQMKSTFSSTRFGLMVGIGGGVPSEEADVRLGDVVVSKPHKTHGGVVQYDLGKATPSGFERTGALNTPPTVLLNAVAKVRAKQMRGKSKLLEYLTKLDSLPDFTREAAGSDTLFKAEYDHVGRGATCVKCSAEHAVIRETRRQAVVVHYGTIASGNQVMRSAAERDRVSVELDGVLCFEMEAAGLMNSFPCLVVRGICDYADSHKNKRWQPYAAATAAAYAKEVLSAIPPAEVAASRTAEEAIREASVKSTYYIPFLKNRHFVGRRDELAKLRQRLLVEQECRKMSIVGLGGTGKTQVALQFAYEVKKTQPEWSIFWVPAVSMESFEQACAGIVQALHIPRRGKEEDDPKELVKQYLSSSRARRWLLVVDNADDPNILFRSEQSEGIVDYLPESEGGMTVYTTRTLEVAVSLTRGDVLELGAMDRGDAIDFLSESLVRKELLRNQTMIDKLLDELTCLPLAIAQAAAYLNRNRMPVAKYLQLLRGTEQDLVRLLSREFRDDTRYKQSANAVATTWVVSFSQIREHDAAAADLLAFISCVEWKAIPRSLLPEARSDGQMEEAIGTLCGYSFLTRRGGESGGTQESEETDTNTGEEEDTETQVEREEWYDIHRLVHLATRIWVKKHGNASEVAEDAVRRVADVFPSDDYKNQVMWRGYLPHALRLLSSGQHSSAWEQSKLCLLVGRCLLVDGRIQEAVVWLDRSCEQRSQLDEDNPGRLSSQHALAMAYQADGQVHKAVTLLEHVVEVREKTLAAEHPDRLASQHALAGAYEADGQVHKAVALLEHVVEVREKTLAAEHPSRLASQHELARAYRADGQVRKAVELLEQVVEVKEKTLAAEHPDRLASQHALAGAYEADGQVHKAVALLEHVVEVHKKTLAAEHPNRLASQHELARAYRADGQVHKAVALLEHIVKVEEKTLAAEHPHRLASQHALAGAYQADGQVHKAVTLLEHVVEVSEKTLAAEHPSRLASQHALAMAYQADGQVHKAVVLLEQVVEVRKKTLAAEHPSRLASQHALAMAYQADGQVHKAVVLLEHVVEVRKKTLAAEHPSRLASQHALAMAYQADGQVHKAVELLEHVVEVHKKTLAAEHPDRLTSQHALAMAYQADGQVHKAVELLEHVVSIKARILRDDHPSRLVSVEVLNDMYAKLAADPDEAFSMLCENSAV</sequence>
<feature type="domain" description="NB-ARC" evidence="2">
    <location>
        <begin position="342"/>
        <end position="515"/>
    </location>
</feature>
<dbReference type="Proteomes" id="UP000291422">
    <property type="component" value="Unassembled WGS sequence"/>
</dbReference>
<dbReference type="GO" id="GO:0003824">
    <property type="term" value="F:catalytic activity"/>
    <property type="evidence" value="ECO:0007669"/>
    <property type="project" value="InterPro"/>
</dbReference>
<dbReference type="VEuPathDB" id="FungiDB:CC77DRAFT_974467"/>
<feature type="region of interest" description="Disordered" evidence="1">
    <location>
        <begin position="648"/>
        <end position="677"/>
    </location>
</feature>
<dbReference type="Pfam" id="PF01048">
    <property type="entry name" value="PNP_UDP_1"/>
    <property type="match status" value="1"/>
</dbReference>
<feature type="compositionally biased region" description="Acidic residues" evidence="1">
    <location>
        <begin position="658"/>
        <end position="674"/>
    </location>
</feature>
<dbReference type="GO" id="GO:0043531">
    <property type="term" value="F:ADP binding"/>
    <property type="evidence" value="ECO:0007669"/>
    <property type="project" value="InterPro"/>
</dbReference>
<accession>A0A4Q4MIX2</accession>
<reference evidence="5" key="1">
    <citation type="journal article" date="2019" name="bioRxiv">
        <title>Genomics, evolutionary history and diagnostics of the Alternaria alternata species group including apple and Asian pear pathotypes.</title>
        <authorList>
            <person name="Armitage A.D."/>
            <person name="Cockerton H.M."/>
            <person name="Sreenivasaprasad S."/>
            <person name="Woodhall J.W."/>
            <person name="Lane C.R."/>
            <person name="Harrison R.J."/>
            <person name="Clarkson J.P."/>
        </authorList>
    </citation>
    <scope>NUCLEOTIDE SEQUENCE [LARGE SCALE GENOMIC DNA]</scope>
    <source>
        <strain evidence="5">FERA 1177</strain>
    </source>
</reference>
<dbReference type="SUPFAM" id="SSF53167">
    <property type="entry name" value="Purine and uridine phosphorylases"/>
    <property type="match status" value="1"/>
</dbReference>
<evidence type="ECO:0000256" key="1">
    <source>
        <dbReference type="SAM" id="MobiDB-lite"/>
    </source>
</evidence>
<dbReference type="Gene3D" id="3.40.50.1580">
    <property type="entry name" value="Nucleoside phosphorylase domain"/>
    <property type="match status" value="1"/>
</dbReference>
<dbReference type="SMART" id="SM00028">
    <property type="entry name" value="TPR"/>
    <property type="match status" value="11"/>
</dbReference>
<protein>
    <submittedName>
        <fullName evidence="4">Uncharacterized protein</fullName>
    </submittedName>
</protein>
<dbReference type="InterPro" id="IPR000845">
    <property type="entry name" value="Nucleoside_phosphorylase_d"/>
</dbReference>
<dbReference type="InterPro" id="IPR035994">
    <property type="entry name" value="Nucleoside_phosphorylase_sf"/>
</dbReference>
<dbReference type="InterPro" id="IPR011990">
    <property type="entry name" value="TPR-like_helical_dom_sf"/>
</dbReference>
<dbReference type="Gene3D" id="1.25.40.10">
    <property type="entry name" value="Tetratricopeptide repeat domain"/>
    <property type="match status" value="3"/>
</dbReference>
<dbReference type="SUPFAM" id="SSF48452">
    <property type="entry name" value="TPR-like"/>
    <property type="match status" value="4"/>
</dbReference>
<evidence type="ECO:0000313" key="4">
    <source>
        <dbReference type="EMBL" id="RYN52656.1"/>
    </source>
</evidence>
<dbReference type="InterPro" id="IPR019734">
    <property type="entry name" value="TPR_rpt"/>
</dbReference>
<organism evidence="4 5">
    <name type="scientific">Alternaria alternata</name>
    <name type="common">Alternaria rot fungus</name>
    <name type="synonym">Torula alternata</name>
    <dbReference type="NCBI Taxonomy" id="5599"/>
    <lineage>
        <taxon>Eukaryota</taxon>
        <taxon>Fungi</taxon>
        <taxon>Dikarya</taxon>
        <taxon>Ascomycota</taxon>
        <taxon>Pezizomycotina</taxon>
        <taxon>Dothideomycetes</taxon>
        <taxon>Pleosporomycetidae</taxon>
        <taxon>Pleosporales</taxon>
        <taxon>Pleosporineae</taxon>
        <taxon>Pleosporaceae</taxon>
        <taxon>Alternaria</taxon>
        <taxon>Alternaria sect. Alternaria</taxon>
        <taxon>Alternaria alternata complex</taxon>
    </lineage>
</organism>
<dbReference type="Pfam" id="PF13374">
    <property type="entry name" value="TPR_10"/>
    <property type="match status" value="2"/>
</dbReference>
<dbReference type="InterPro" id="IPR053137">
    <property type="entry name" value="NLR-like"/>
</dbReference>
<dbReference type="PANTHER" id="PTHR46082:SF11">
    <property type="entry name" value="AAA+ ATPASE DOMAIN-CONTAINING PROTEIN-RELATED"/>
    <property type="match status" value="1"/>
</dbReference>
<evidence type="ECO:0000259" key="3">
    <source>
        <dbReference type="Pfam" id="PF01048"/>
    </source>
</evidence>
<dbReference type="EMBL" id="PDXD01000253">
    <property type="protein sequence ID" value="RYN52656.1"/>
    <property type="molecule type" value="Genomic_DNA"/>
</dbReference>
<evidence type="ECO:0000313" key="5">
    <source>
        <dbReference type="Proteomes" id="UP000291422"/>
    </source>
</evidence>